<sequence length="271" mass="31903">MPIHWYTRCKVFAVKPRSTSLGCRIRYKSKTSAQHPKPTTNDARWSGSDKLPEDGKLWAKLVYDLQRACEREKVERHRHDQAEFLKEKQNMINQLHEQKENYKYLEQRLNNEIARLVQENRALKAARDKIDDKFKKYHQNFEIRGALEHIIQEAETQEKILPNKTKQTSLNLLAEHADIMAILLPECKARSLDPARVKGQIWFLYAMYSAYAHGHDNDLLITVDHPPFRRAALVVLLKLQDNWNHPVKWSEEKISPPMPPSHQQMLQENQN</sequence>
<keyword evidence="1" id="KW-0175">Coiled coil</keyword>
<keyword evidence="4" id="KW-1185">Reference proteome</keyword>
<feature type="coiled-coil region" evidence="1">
    <location>
        <begin position="81"/>
        <end position="133"/>
    </location>
</feature>
<protein>
    <submittedName>
        <fullName evidence="3">Uncharacterized protein</fullName>
    </submittedName>
</protein>
<gene>
    <name evidence="3" type="ORF">B9Z19DRAFT_1136435</name>
</gene>
<proteinExistence type="predicted"/>
<evidence type="ECO:0000313" key="4">
    <source>
        <dbReference type="Proteomes" id="UP000244722"/>
    </source>
</evidence>
<organism evidence="3 4">
    <name type="scientific">Tuber borchii</name>
    <name type="common">White truffle</name>
    <dbReference type="NCBI Taxonomy" id="42251"/>
    <lineage>
        <taxon>Eukaryota</taxon>
        <taxon>Fungi</taxon>
        <taxon>Dikarya</taxon>
        <taxon>Ascomycota</taxon>
        <taxon>Pezizomycotina</taxon>
        <taxon>Pezizomycetes</taxon>
        <taxon>Pezizales</taxon>
        <taxon>Tuberaceae</taxon>
        <taxon>Tuber</taxon>
    </lineage>
</organism>
<feature type="region of interest" description="Disordered" evidence="2">
    <location>
        <begin position="29"/>
        <end position="48"/>
    </location>
</feature>
<dbReference type="EMBL" id="NESQ01000447">
    <property type="protein sequence ID" value="PUU72882.1"/>
    <property type="molecule type" value="Genomic_DNA"/>
</dbReference>
<evidence type="ECO:0000256" key="2">
    <source>
        <dbReference type="SAM" id="MobiDB-lite"/>
    </source>
</evidence>
<reference evidence="3 4" key="1">
    <citation type="submission" date="2017-04" db="EMBL/GenBank/DDBJ databases">
        <title>Draft genome sequence of Tuber borchii Vittad., a whitish edible truffle.</title>
        <authorList>
            <consortium name="DOE Joint Genome Institute"/>
            <person name="Murat C."/>
            <person name="Kuo A."/>
            <person name="Barry K.W."/>
            <person name="Clum A."/>
            <person name="Dockter R.B."/>
            <person name="Fauchery L."/>
            <person name="Iotti M."/>
            <person name="Kohler A."/>
            <person name="Labutti K."/>
            <person name="Lindquist E.A."/>
            <person name="Lipzen A."/>
            <person name="Ohm R.A."/>
            <person name="Wang M."/>
            <person name="Grigoriev I.V."/>
            <person name="Zambonelli A."/>
            <person name="Martin F.M."/>
        </authorList>
    </citation>
    <scope>NUCLEOTIDE SEQUENCE [LARGE SCALE GENOMIC DNA]</scope>
    <source>
        <strain evidence="3 4">Tbo3840</strain>
    </source>
</reference>
<name>A0A2T6ZBL1_TUBBO</name>
<accession>A0A2T6ZBL1</accession>
<dbReference type="AlphaFoldDB" id="A0A2T6ZBL1"/>
<evidence type="ECO:0000256" key="1">
    <source>
        <dbReference type="SAM" id="Coils"/>
    </source>
</evidence>
<feature type="compositionally biased region" description="Polar residues" evidence="2">
    <location>
        <begin position="30"/>
        <end position="43"/>
    </location>
</feature>
<dbReference type="Proteomes" id="UP000244722">
    <property type="component" value="Unassembled WGS sequence"/>
</dbReference>
<comment type="caution">
    <text evidence="3">The sequence shown here is derived from an EMBL/GenBank/DDBJ whole genome shotgun (WGS) entry which is preliminary data.</text>
</comment>
<evidence type="ECO:0000313" key="3">
    <source>
        <dbReference type="EMBL" id="PUU72882.1"/>
    </source>
</evidence>